<dbReference type="Proteomes" id="UP000240009">
    <property type="component" value="Unassembled WGS sequence"/>
</dbReference>
<dbReference type="PANTHER" id="PTHR44520">
    <property type="entry name" value="RESPONSE REGULATOR RCP1-RELATED"/>
    <property type="match status" value="1"/>
</dbReference>
<evidence type="ECO:0000256" key="1">
    <source>
        <dbReference type="PROSITE-ProRule" id="PRU00169"/>
    </source>
</evidence>
<comment type="caution">
    <text evidence="3">The sequence shown here is derived from an EMBL/GenBank/DDBJ whole genome shotgun (WGS) entry which is preliminary data.</text>
</comment>
<dbReference type="EMBL" id="PUIA01000010">
    <property type="protein sequence ID" value="PQO40793.1"/>
    <property type="molecule type" value="Genomic_DNA"/>
</dbReference>
<dbReference type="Pfam" id="PF00072">
    <property type="entry name" value="Response_reg"/>
    <property type="match status" value="1"/>
</dbReference>
<accession>A0A2S8G8N9</accession>
<dbReference type="PROSITE" id="PS50110">
    <property type="entry name" value="RESPONSE_REGULATORY"/>
    <property type="match status" value="1"/>
</dbReference>
<dbReference type="Gene3D" id="3.40.50.2300">
    <property type="match status" value="1"/>
</dbReference>
<feature type="domain" description="Response regulatory" evidence="2">
    <location>
        <begin position="7"/>
        <end position="131"/>
    </location>
</feature>
<dbReference type="InterPro" id="IPR052893">
    <property type="entry name" value="TCS_response_regulator"/>
</dbReference>
<dbReference type="InterPro" id="IPR001789">
    <property type="entry name" value="Sig_transdc_resp-reg_receiver"/>
</dbReference>
<dbReference type="RefSeq" id="WP_105349700.1">
    <property type="nucleotide sequence ID" value="NZ_PUIA01000010.1"/>
</dbReference>
<dbReference type="AlphaFoldDB" id="A0A2S8G8N9"/>
<keyword evidence="1" id="KW-0597">Phosphoprotein</keyword>
<dbReference type="CDD" id="cd17557">
    <property type="entry name" value="REC_Rcp-like"/>
    <property type="match status" value="1"/>
</dbReference>
<evidence type="ECO:0000313" key="4">
    <source>
        <dbReference type="Proteomes" id="UP000240009"/>
    </source>
</evidence>
<evidence type="ECO:0000259" key="2">
    <source>
        <dbReference type="PROSITE" id="PS50110"/>
    </source>
</evidence>
<dbReference type="SUPFAM" id="SSF52172">
    <property type="entry name" value="CheY-like"/>
    <property type="match status" value="1"/>
</dbReference>
<feature type="modified residue" description="4-aspartylphosphate" evidence="1">
    <location>
        <position position="64"/>
    </location>
</feature>
<evidence type="ECO:0000313" key="3">
    <source>
        <dbReference type="EMBL" id="PQO40793.1"/>
    </source>
</evidence>
<dbReference type="OrthoDB" id="195863at2"/>
<dbReference type="PANTHER" id="PTHR44520:SF2">
    <property type="entry name" value="RESPONSE REGULATOR RCP1"/>
    <property type="match status" value="1"/>
</dbReference>
<protein>
    <submittedName>
        <fullName evidence="3">Two-component system response regulator</fullName>
    </submittedName>
</protein>
<dbReference type="InterPro" id="IPR011006">
    <property type="entry name" value="CheY-like_superfamily"/>
</dbReference>
<gene>
    <name evidence="3" type="ORF">C5Y96_01065</name>
</gene>
<name>A0A2S8G8N9_9BACT</name>
<proteinExistence type="predicted"/>
<dbReference type="GO" id="GO:0000160">
    <property type="term" value="P:phosphorelay signal transduction system"/>
    <property type="evidence" value="ECO:0007669"/>
    <property type="project" value="InterPro"/>
</dbReference>
<organism evidence="3 4">
    <name type="scientific">Blastopirellula marina</name>
    <dbReference type="NCBI Taxonomy" id="124"/>
    <lineage>
        <taxon>Bacteria</taxon>
        <taxon>Pseudomonadati</taxon>
        <taxon>Planctomycetota</taxon>
        <taxon>Planctomycetia</taxon>
        <taxon>Pirellulales</taxon>
        <taxon>Pirellulaceae</taxon>
        <taxon>Blastopirellula</taxon>
    </lineage>
</organism>
<sequence length="143" mass="15747">MISPNLRVLLVEDDDIDAEAVKRGFAKAGVACPLYRATNGIQALAMLRKKDGDFQNVPYVVLLDLKLPQMNGPEFLAAIRADEELRKSVVFVLTTSNDPKDKLTAYSHCVAGYITKSNAGVEFRNLIQLLGTYAEINEFPICA</sequence>
<reference evidence="3 4" key="1">
    <citation type="submission" date="2018-02" db="EMBL/GenBank/DDBJ databases">
        <title>Comparative genomes isolates from brazilian mangrove.</title>
        <authorList>
            <person name="Araujo J.E."/>
            <person name="Taketani R.G."/>
            <person name="Silva M.C.P."/>
            <person name="Loureco M.V."/>
            <person name="Andreote F.D."/>
        </authorList>
    </citation>
    <scope>NUCLEOTIDE SEQUENCE [LARGE SCALE GENOMIC DNA]</scope>
    <source>
        <strain evidence="3 4">HEX-2 MGV</strain>
    </source>
</reference>
<dbReference type="SMART" id="SM00448">
    <property type="entry name" value="REC"/>
    <property type="match status" value="1"/>
</dbReference>